<name>A0A2P2N9W2_RHIMU</name>
<dbReference type="InterPro" id="IPR036514">
    <property type="entry name" value="SGNH_hydro_sf"/>
</dbReference>
<dbReference type="EMBL" id="GGEC01058787">
    <property type="protein sequence ID" value="MBX39271.1"/>
    <property type="molecule type" value="Transcribed_RNA"/>
</dbReference>
<comment type="similarity">
    <text evidence="1">Belongs to the 'GDSL' lipolytic enzyme family.</text>
</comment>
<evidence type="ECO:0000313" key="2">
    <source>
        <dbReference type="EMBL" id="MBX39271.1"/>
    </source>
</evidence>
<evidence type="ECO:0000256" key="1">
    <source>
        <dbReference type="ARBA" id="ARBA00008668"/>
    </source>
</evidence>
<accession>A0A2P2N9W2</accession>
<protein>
    <submittedName>
        <fullName evidence="2">GDSL-motif lipase/hydrolase family protein</fullName>
    </submittedName>
</protein>
<keyword evidence="2" id="KW-0378">Hydrolase</keyword>
<dbReference type="Gene3D" id="3.40.50.1110">
    <property type="entry name" value="SGNH hydrolase"/>
    <property type="match status" value="1"/>
</dbReference>
<organism evidence="2">
    <name type="scientific">Rhizophora mucronata</name>
    <name type="common">Asiatic mangrove</name>
    <dbReference type="NCBI Taxonomy" id="61149"/>
    <lineage>
        <taxon>Eukaryota</taxon>
        <taxon>Viridiplantae</taxon>
        <taxon>Streptophyta</taxon>
        <taxon>Embryophyta</taxon>
        <taxon>Tracheophyta</taxon>
        <taxon>Spermatophyta</taxon>
        <taxon>Magnoliopsida</taxon>
        <taxon>eudicotyledons</taxon>
        <taxon>Gunneridae</taxon>
        <taxon>Pentapetalae</taxon>
        <taxon>rosids</taxon>
        <taxon>fabids</taxon>
        <taxon>Malpighiales</taxon>
        <taxon>Rhizophoraceae</taxon>
        <taxon>Rhizophora</taxon>
    </lineage>
</organism>
<proteinExistence type="inferred from homology"/>
<reference evidence="2" key="1">
    <citation type="submission" date="2018-02" db="EMBL/GenBank/DDBJ databases">
        <title>Rhizophora mucronata_Transcriptome.</title>
        <authorList>
            <person name="Meera S.P."/>
            <person name="Sreeshan A."/>
            <person name="Augustine A."/>
        </authorList>
    </citation>
    <scope>NUCLEOTIDE SEQUENCE</scope>
    <source>
        <tissue evidence="2">Leaf</tissue>
    </source>
</reference>
<dbReference type="AlphaFoldDB" id="A0A2P2N9W2"/>
<sequence>MENPGRYGFKESLKVCCGSGDPPYNFNRFVTCGSRPTSPCPNPSRYINWDGVHLTEAMYNVLTNMFVSGTFSHPPFGSLLDRKPRRE</sequence>
<dbReference type="PANTHER" id="PTHR22835">
    <property type="entry name" value="ZINC FINGER FYVE DOMAIN CONTAINING PROTEIN"/>
    <property type="match status" value="1"/>
</dbReference>
<dbReference type="GO" id="GO:0016787">
    <property type="term" value="F:hydrolase activity"/>
    <property type="evidence" value="ECO:0007669"/>
    <property type="project" value="UniProtKB-KW"/>
</dbReference>
<dbReference type="PANTHER" id="PTHR22835:SF557">
    <property type="entry name" value="LIPASE_HYDROLASE FAMILY PROTEIN, PUTATIVE, EXPRESSED-RELATED"/>
    <property type="match status" value="1"/>
</dbReference>